<name>A0A485NY39_LYNPA</name>
<evidence type="ECO:0000313" key="1">
    <source>
        <dbReference type="EMBL" id="VFV35002.1"/>
    </source>
</evidence>
<dbReference type="EMBL" id="CAAGRJ010020543">
    <property type="protein sequence ID" value="VFV35002.1"/>
    <property type="molecule type" value="Genomic_DNA"/>
</dbReference>
<reference evidence="1 2" key="1">
    <citation type="submission" date="2019-01" db="EMBL/GenBank/DDBJ databases">
        <authorList>
            <person name="Alioto T."/>
            <person name="Alioto T."/>
        </authorList>
    </citation>
    <scope>NUCLEOTIDE SEQUENCE [LARGE SCALE GENOMIC DNA]</scope>
</reference>
<organism evidence="1 2">
    <name type="scientific">Lynx pardinus</name>
    <name type="common">Iberian lynx</name>
    <name type="synonym">Felis pardina</name>
    <dbReference type="NCBI Taxonomy" id="191816"/>
    <lineage>
        <taxon>Eukaryota</taxon>
        <taxon>Metazoa</taxon>
        <taxon>Chordata</taxon>
        <taxon>Craniata</taxon>
        <taxon>Vertebrata</taxon>
        <taxon>Euteleostomi</taxon>
        <taxon>Mammalia</taxon>
        <taxon>Eutheria</taxon>
        <taxon>Laurasiatheria</taxon>
        <taxon>Carnivora</taxon>
        <taxon>Feliformia</taxon>
        <taxon>Felidae</taxon>
        <taxon>Felinae</taxon>
        <taxon>Lynx</taxon>
    </lineage>
</organism>
<keyword evidence="2" id="KW-1185">Reference proteome</keyword>
<evidence type="ECO:0000313" key="2">
    <source>
        <dbReference type="Proteomes" id="UP000386466"/>
    </source>
</evidence>
<dbReference type="Gene3D" id="1.20.5.170">
    <property type="match status" value="1"/>
</dbReference>
<dbReference type="AlphaFoldDB" id="A0A485NY39"/>
<proteinExistence type="predicted"/>
<sequence length="54" mass="5672">MAGLMCEGLELGNIKLALDMEIATTCKLLEGGEIQLESGMHNMSNHTKVAAPVG</sequence>
<dbReference type="SUPFAM" id="SSF64593">
    <property type="entry name" value="Intermediate filament protein, coiled coil region"/>
    <property type="match status" value="1"/>
</dbReference>
<accession>A0A485NY39</accession>
<dbReference type="Proteomes" id="UP000386466">
    <property type="component" value="Unassembled WGS sequence"/>
</dbReference>
<gene>
    <name evidence="1" type="ORF">LYPA_23C010179</name>
</gene>
<protein>
    <submittedName>
        <fullName evidence="1">Type ii cytoskeletal</fullName>
    </submittedName>
</protein>